<feature type="non-terminal residue" evidence="1">
    <location>
        <position position="34"/>
    </location>
</feature>
<name>A0A1R3KTW2_COCAP</name>
<comment type="caution">
    <text evidence="1">The sequence shown here is derived from an EMBL/GenBank/DDBJ whole genome shotgun (WGS) entry which is preliminary data.</text>
</comment>
<protein>
    <submittedName>
        <fullName evidence="1">Uncharacterized protein</fullName>
    </submittedName>
</protein>
<accession>A0A1R3KTW2</accession>
<evidence type="ECO:0000313" key="1">
    <source>
        <dbReference type="EMBL" id="OMP10533.1"/>
    </source>
</evidence>
<dbReference type="OrthoDB" id="10378538at2759"/>
<gene>
    <name evidence="1" type="ORF">CCACVL1_00894</name>
</gene>
<sequence>MDLFDPKLEIMGVIRKRIRKWLLMESKLPNSEGS</sequence>
<dbReference type="Proteomes" id="UP000188268">
    <property type="component" value="Unassembled WGS sequence"/>
</dbReference>
<evidence type="ECO:0000313" key="2">
    <source>
        <dbReference type="Proteomes" id="UP000188268"/>
    </source>
</evidence>
<dbReference type="AlphaFoldDB" id="A0A1R3KTW2"/>
<dbReference type="EMBL" id="AWWV01002271">
    <property type="protein sequence ID" value="OMP10533.1"/>
    <property type="molecule type" value="Genomic_DNA"/>
</dbReference>
<dbReference type="Gramene" id="OMP10533">
    <property type="protein sequence ID" value="OMP10533"/>
    <property type="gene ID" value="CCACVL1_00894"/>
</dbReference>
<organism evidence="1 2">
    <name type="scientific">Corchorus capsularis</name>
    <name type="common">Jute</name>
    <dbReference type="NCBI Taxonomy" id="210143"/>
    <lineage>
        <taxon>Eukaryota</taxon>
        <taxon>Viridiplantae</taxon>
        <taxon>Streptophyta</taxon>
        <taxon>Embryophyta</taxon>
        <taxon>Tracheophyta</taxon>
        <taxon>Spermatophyta</taxon>
        <taxon>Magnoliopsida</taxon>
        <taxon>eudicotyledons</taxon>
        <taxon>Gunneridae</taxon>
        <taxon>Pentapetalae</taxon>
        <taxon>rosids</taxon>
        <taxon>malvids</taxon>
        <taxon>Malvales</taxon>
        <taxon>Malvaceae</taxon>
        <taxon>Grewioideae</taxon>
        <taxon>Apeibeae</taxon>
        <taxon>Corchorus</taxon>
    </lineage>
</organism>
<proteinExistence type="predicted"/>
<keyword evidence="2" id="KW-1185">Reference proteome</keyword>
<reference evidence="1 2" key="1">
    <citation type="submission" date="2013-09" db="EMBL/GenBank/DDBJ databases">
        <title>Corchorus capsularis genome sequencing.</title>
        <authorList>
            <person name="Alam M."/>
            <person name="Haque M.S."/>
            <person name="Islam M.S."/>
            <person name="Emdad E.M."/>
            <person name="Islam M.M."/>
            <person name="Ahmed B."/>
            <person name="Halim A."/>
            <person name="Hossen Q.M.M."/>
            <person name="Hossain M.Z."/>
            <person name="Ahmed R."/>
            <person name="Khan M.M."/>
            <person name="Islam R."/>
            <person name="Rashid M.M."/>
            <person name="Khan S.A."/>
            <person name="Rahman M.S."/>
            <person name="Alam M."/>
        </authorList>
    </citation>
    <scope>NUCLEOTIDE SEQUENCE [LARGE SCALE GENOMIC DNA]</scope>
    <source>
        <strain evidence="2">cv. CVL-1</strain>
        <tissue evidence="1">Whole seedling</tissue>
    </source>
</reference>